<protein>
    <submittedName>
        <fullName evidence="1">Pol Polyprotein</fullName>
    </submittedName>
</protein>
<sequence>MGYYAIHLTYRSFLITVFILPLGKYRWLRLPMVISTTPDHFQARINKLLGGLPFVSCFVDDVLILTETAFNNHLLRAAAT</sequence>
<dbReference type="OrthoDB" id="127039at2759"/>
<dbReference type="Gene3D" id="3.30.70.270">
    <property type="match status" value="1"/>
</dbReference>
<proteinExistence type="predicted"/>
<accession>A0A225V5C3</accession>
<name>A0A225V5C3_9STRA</name>
<dbReference type="InterPro" id="IPR043128">
    <property type="entry name" value="Rev_trsase/Diguanyl_cyclase"/>
</dbReference>
<dbReference type="EMBL" id="NBNE01007563">
    <property type="protein sequence ID" value="OWZ00502.1"/>
    <property type="molecule type" value="Genomic_DNA"/>
</dbReference>
<dbReference type="SUPFAM" id="SSF56672">
    <property type="entry name" value="DNA/RNA polymerases"/>
    <property type="match status" value="1"/>
</dbReference>
<keyword evidence="2" id="KW-1185">Reference proteome</keyword>
<evidence type="ECO:0000313" key="2">
    <source>
        <dbReference type="Proteomes" id="UP000198211"/>
    </source>
</evidence>
<dbReference type="Proteomes" id="UP000198211">
    <property type="component" value="Unassembled WGS sequence"/>
</dbReference>
<evidence type="ECO:0000313" key="1">
    <source>
        <dbReference type="EMBL" id="OWZ00502.1"/>
    </source>
</evidence>
<dbReference type="AlphaFoldDB" id="A0A225V5C3"/>
<reference evidence="2" key="1">
    <citation type="submission" date="2017-03" db="EMBL/GenBank/DDBJ databases">
        <title>Phytopthora megakarya and P. palmivora, two closely related causual agents of cacao black pod achieved similar genome size and gene model numbers by different mechanisms.</title>
        <authorList>
            <person name="Ali S."/>
            <person name="Shao J."/>
            <person name="Larry D.J."/>
            <person name="Kronmiller B."/>
            <person name="Shen D."/>
            <person name="Strem M.D."/>
            <person name="Melnick R.L."/>
            <person name="Guiltinan M.J."/>
            <person name="Tyler B.M."/>
            <person name="Meinhardt L.W."/>
            <person name="Bailey B.A."/>
        </authorList>
    </citation>
    <scope>NUCLEOTIDE SEQUENCE [LARGE SCALE GENOMIC DNA]</scope>
    <source>
        <strain evidence="2">zdho120</strain>
    </source>
</reference>
<comment type="caution">
    <text evidence="1">The sequence shown here is derived from an EMBL/GenBank/DDBJ whole genome shotgun (WGS) entry which is preliminary data.</text>
</comment>
<gene>
    <name evidence="1" type="ORF">PHMEG_00028290</name>
</gene>
<dbReference type="InterPro" id="IPR043502">
    <property type="entry name" value="DNA/RNA_pol_sf"/>
</dbReference>
<organism evidence="1 2">
    <name type="scientific">Phytophthora megakarya</name>
    <dbReference type="NCBI Taxonomy" id="4795"/>
    <lineage>
        <taxon>Eukaryota</taxon>
        <taxon>Sar</taxon>
        <taxon>Stramenopiles</taxon>
        <taxon>Oomycota</taxon>
        <taxon>Peronosporomycetes</taxon>
        <taxon>Peronosporales</taxon>
        <taxon>Peronosporaceae</taxon>
        <taxon>Phytophthora</taxon>
    </lineage>
</organism>
<dbReference type="Gene3D" id="3.10.10.10">
    <property type="entry name" value="HIV Type 1 Reverse Transcriptase, subunit A, domain 1"/>
    <property type="match status" value="1"/>
</dbReference>